<name>A0ACC0BP23_CATRO</name>
<dbReference type="Proteomes" id="UP001060085">
    <property type="component" value="Linkage Group LG03"/>
</dbReference>
<gene>
    <name evidence="1" type="ORF">M9H77_14685</name>
</gene>
<comment type="caution">
    <text evidence="1">The sequence shown here is derived from an EMBL/GenBank/DDBJ whole genome shotgun (WGS) entry which is preliminary data.</text>
</comment>
<proteinExistence type="predicted"/>
<evidence type="ECO:0000313" key="1">
    <source>
        <dbReference type="EMBL" id="KAI5674321.1"/>
    </source>
</evidence>
<accession>A0ACC0BP23</accession>
<protein>
    <submittedName>
        <fullName evidence="1">Uncharacterized protein</fullName>
    </submittedName>
</protein>
<reference evidence="2" key="1">
    <citation type="journal article" date="2023" name="Nat. Plants">
        <title>Single-cell RNA sequencing provides a high-resolution roadmap for understanding the multicellular compartmentation of specialized metabolism.</title>
        <authorList>
            <person name="Sun S."/>
            <person name="Shen X."/>
            <person name="Li Y."/>
            <person name="Li Y."/>
            <person name="Wang S."/>
            <person name="Li R."/>
            <person name="Zhang H."/>
            <person name="Shen G."/>
            <person name="Guo B."/>
            <person name="Wei J."/>
            <person name="Xu J."/>
            <person name="St-Pierre B."/>
            <person name="Chen S."/>
            <person name="Sun C."/>
        </authorList>
    </citation>
    <scope>NUCLEOTIDE SEQUENCE [LARGE SCALE GENOMIC DNA]</scope>
</reference>
<sequence>MSAPSGNTPTSSIKKELWFGMLLKKIELNSGRGSDAGPSSSGSSSQEATYGADMEFTSFAARVHHHLRGVLSLSCLYTYMPTEFKITHMIGKFLDGGRPLELSIRRTVHQLHAEMVWFQCEDCGDNLKKPKLPNHFRMCSASKLSCIDCGQMFGRQDVEGHTQCITEAEKYGPKGQVKAMNASNAKPKNCSNQKPDVDISVGLSESAPWFCSLCNTKATSKQTLLLHADGKKHRAKARAFHAAKQQPKQTEGTINSTSTETSYKTENQEGKNIGEQNDQKASNVASKHESSVAENGNVQSGKKRKLEDAENDCARKKSELETTTECGNGEVIQVEKPETEEIKGQGKKTKKTKSKDDGPMDSSSKNDDKNNIKWKKLITSTLKSNPEGVLKLKKLKKLVLKSLKESGITEDKSLLTEMLEQKITSSSRFEVDGKAGCQALGALWSMAHLVLDAVCCPLV</sequence>
<evidence type="ECO:0000313" key="2">
    <source>
        <dbReference type="Proteomes" id="UP001060085"/>
    </source>
</evidence>
<organism evidence="1 2">
    <name type="scientific">Catharanthus roseus</name>
    <name type="common">Madagascar periwinkle</name>
    <name type="synonym">Vinca rosea</name>
    <dbReference type="NCBI Taxonomy" id="4058"/>
    <lineage>
        <taxon>Eukaryota</taxon>
        <taxon>Viridiplantae</taxon>
        <taxon>Streptophyta</taxon>
        <taxon>Embryophyta</taxon>
        <taxon>Tracheophyta</taxon>
        <taxon>Spermatophyta</taxon>
        <taxon>Magnoliopsida</taxon>
        <taxon>eudicotyledons</taxon>
        <taxon>Gunneridae</taxon>
        <taxon>Pentapetalae</taxon>
        <taxon>asterids</taxon>
        <taxon>lamiids</taxon>
        <taxon>Gentianales</taxon>
        <taxon>Apocynaceae</taxon>
        <taxon>Rauvolfioideae</taxon>
        <taxon>Vinceae</taxon>
        <taxon>Catharanthinae</taxon>
        <taxon>Catharanthus</taxon>
    </lineage>
</organism>
<keyword evidence="2" id="KW-1185">Reference proteome</keyword>
<dbReference type="EMBL" id="CM044703">
    <property type="protein sequence ID" value="KAI5674321.1"/>
    <property type="molecule type" value="Genomic_DNA"/>
</dbReference>